<organism evidence="1 2">
    <name type="scientific">Methanosarcina mazei</name>
    <name type="common">Methanosarcina frisia</name>
    <dbReference type="NCBI Taxonomy" id="2209"/>
    <lineage>
        <taxon>Archaea</taxon>
        <taxon>Methanobacteriati</taxon>
        <taxon>Methanobacteriota</taxon>
        <taxon>Stenosarchaea group</taxon>
        <taxon>Methanomicrobia</taxon>
        <taxon>Methanosarcinales</taxon>
        <taxon>Methanosarcinaceae</taxon>
        <taxon>Methanosarcina</taxon>
    </lineage>
</organism>
<dbReference type="PATRIC" id="fig|2209.83.peg.1258"/>
<comment type="caution">
    <text evidence="1">The sequence shown here is derived from an EMBL/GenBank/DDBJ whole genome shotgun (WGS) entry which is preliminary data.</text>
</comment>
<reference evidence="1 2" key="1">
    <citation type="journal article" date="2015" name="ISME J.">
        <title>Genomic and phenotypic differentiation among Methanosarcina mazei populations from Columbia River sediment.</title>
        <authorList>
            <person name="Youngblut N.D."/>
            <person name="Wirth J.S."/>
            <person name="Henriksen J.R."/>
            <person name="Smith M."/>
            <person name="Simon H."/>
            <person name="Metcalf W.W."/>
            <person name="Whitaker R.J."/>
        </authorList>
    </citation>
    <scope>NUCLEOTIDE SEQUENCE [LARGE SCALE GENOMIC DNA]</scope>
    <source>
        <strain evidence="1 2">1.H.A.1A.6</strain>
    </source>
</reference>
<sequence length="69" mass="7852">MLGDLIYEAMGKTTGMRVLDDNGTVEMTLEEKGNVFGIECTLTLTVVGKNRPKWHAILRRARNSDNKRW</sequence>
<name>A0A0F8NR20_METMZ</name>
<dbReference type="EMBL" id="JJQJ01000017">
    <property type="protein sequence ID" value="KKH53043.1"/>
    <property type="molecule type" value="Genomic_DNA"/>
</dbReference>
<dbReference type="AlphaFoldDB" id="A0A0F8NR20"/>
<proteinExistence type="predicted"/>
<dbReference type="RefSeq" id="WP_235284424.1">
    <property type="nucleotide sequence ID" value="NZ_JJQJ01000017.1"/>
</dbReference>
<evidence type="ECO:0000313" key="2">
    <source>
        <dbReference type="Proteomes" id="UP000033864"/>
    </source>
</evidence>
<dbReference type="Proteomes" id="UP000033864">
    <property type="component" value="Unassembled WGS sequence"/>
</dbReference>
<protein>
    <submittedName>
        <fullName evidence="1">Uncharacterized protein</fullName>
    </submittedName>
</protein>
<evidence type="ECO:0000313" key="1">
    <source>
        <dbReference type="EMBL" id="KKH53043.1"/>
    </source>
</evidence>
<gene>
    <name evidence="1" type="ORF">DU85_05670</name>
</gene>
<accession>A0A0F8NR20</accession>